<evidence type="ECO:0000313" key="3">
    <source>
        <dbReference type="EMBL" id="CAK7325086.1"/>
    </source>
</evidence>
<feature type="transmembrane region" description="Helical" evidence="1">
    <location>
        <begin position="247"/>
        <end position="274"/>
    </location>
</feature>
<dbReference type="EMBL" id="CAWUPB010000131">
    <property type="protein sequence ID" value="CAK7323684.1"/>
    <property type="molecule type" value="Genomic_DNA"/>
</dbReference>
<gene>
    <name evidence="2" type="ORF">DCAF_LOCUS1313</name>
    <name evidence="3" type="ORF">DCAF_LOCUS2758</name>
</gene>
<evidence type="ECO:0000313" key="2">
    <source>
        <dbReference type="EMBL" id="CAK7323684.1"/>
    </source>
</evidence>
<dbReference type="Proteomes" id="UP001314170">
    <property type="component" value="Unassembled WGS sequence"/>
</dbReference>
<dbReference type="PANTHER" id="PTHR33133">
    <property type="entry name" value="OS08G0107100 PROTEIN-RELATED"/>
    <property type="match status" value="1"/>
</dbReference>
<evidence type="ECO:0000313" key="4">
    <source>
        <dbReference type="Proteomes" id="UP001314170"/>
    </source>
</evidence>
<protein>
    <submittedName>
        <fullName evidence="3">Uncharacterized protein</fullName>
    </submittedName>
</protein>
<sequence>MVASPLNVNGILREAINVPARNGKFALQVMLTILSPFSLIGLLHYLLVGFLIHKVEDGYENSSLDQKDVRTLIGLELVFLAAFFFVSFFGTMLTIHASASSYLGKTAGLKDLISLIRFAWKNPLITWLYVSCFTVIYTVLAIVLIKLVSLLGPANYATYVLGWFLAILAVLFYLYLDVSWTLAIVISVLEEGSCGTKGLKRSEKLIRGRKSQGFLLMLILKVLSVPIYVLFYVIATDDDDELGAFTQFAFGFVATVFFCLAKFFDSVVFTVFYYECKQSKGERIEMELGVGDSLVPQKLDVEF</sequence>
<feature type="transmembrane region" description="Helical" evidence="1">
    <location>
        <begin position="214"/>
        <end position="235"/>
    </location>
</feature>
<keyword evidence="1" id="KW-0812">Transmembrane</keyword>
<feature type="transmembrane region" description="Helical" evidence="1">
    <location>
        <begin position="72"/>
        <end position="95"/>
    </location>
</feature>
<dbReference type="PANTHER" id="PTHR33133:SF27">
    <property type="entry name" value="G-PROTEIN COUPLED RECEPTORS FAMILY 1 PROFILE DOMAIN-CONTAINING PROTEIN"/>
    <property type="match status" value="1"/>
</dbReference>
<comment type="caution">
    <text evidence="3">The sequence shown here is derived from an EMBL/GenBank/DDBJ whole genome shotgun (WGS) entry which is preliminary data.</text>
</comment>
<evidence type="ECO:0000256" key="1">
    <source>
        <dbReference type="SAM" id="Phobius"/>
    </source>
</evidence>
<organism evidence="3 4">
    <name type="scientific">Dovyalis caffra</name>
    <dbReference type="NCBI Taxonomy" id="77055"/>
    <lineage>
        <taxon>Eukaryota</taxon>
        <taxon>Viridiplantae</taxon>
        <taxon>Streptophyta</taxon>
        <taxon>Embryophyta</taxon>
        <taxon>Tracheophyta</taxon>
        <taxon>Spermatophyta</taxon>
        <taxon>Magnoliopsida</taxon>
        <taxon>eudicotyledons</taxon>
        <taxon>Gunneridae</taxon>
        <taxon>Pentapetalae</taxon>
        <taxon>rosids</taxon>
        <taxon>fabids</taxon>
        <taxon>Malpighiales</taxon>
        <taxon>Salicaceae</taxon>
        <taxon>Flacourtieae</taxon>
        <taxon>Dovyalis</taxon>
    </lineage>
</organism>
<dbReference type="AlphaFoldDB" id="A0AAV1QYJ4"/>
<feature type="transmembrane region" description="Helical" evidence="1">
    <location>
        <begin position="156"/>
        <end position="176"/>
    </location>
</feature>
<keyword evidence="1" id="KW-1133">Transmembrane helix</keyword>
<reference evidence="3 4" key="1">
    <citation type="submission" date="2024-01" db="EMBL/GenBank/DDBJ databases">
        <authorList>
            <person name="Waweru B."/>
        </authorList>
    </citation>
    <scope>NUCLEOTIDE SEQUENCE [LARGE SCALE GENOMIC DNA]</scope>
</reference>
<feature type="transmembrane region" description="Helical" evidence="1">
    <location>
        <begin position="124"/>
        <end position="144"/>
    </location>
</feature>
<keyword evidence="4" id="KW-1185">Reference proteome</keyword>
<feature type="transmembrane region" description="Helical" evidence="1">
    <location>
        <begin position="29"/>
        <end position="52"/>
    </location>
</feature>
<proteinExistence type="predicted"/>
<keyword evidence="1" id="KW-0472">Membrane</keyword>
<accession>A0AAV1QYJ4</accession>
<dbReference type="EMBL" id="CAWUPB010000850">
    <property type="protein sequence ID" value="CAK7325086.1"/>
    <property type="molecule type" value="Genomic_DNA"/>
</dbReference>
<name>A0AAV1QYJ4_9ROSI</name>